<dbReference type="Gene3D" id="3.20.20.30">
    <property type="entry name" value="Luciferase-like domain"/>
    <property type="match status" value="1"/>
</dbReference>
<dbReference type="PANTHER" id="PTHR42847">
    <property type="entry name" value="ALKANESULFONATE MONOOXYGENASE"/>
    <property type="match status" value="1"/>
</dbReference>
<dbReference type="AlphaFoldDB" id="A0A7W2YJN6"/>
<keyword evidence="7" id="KW-1185">Reference proteome</keyword>
<keyword evidence="1" id="KW-0285">Flavoprotein</keyword>
<evidence type="ECO:0000259" key="5">
    <source>
        <dbReference type="Pfam" id="PF00296"/>
    </source>
</evidence>
<evidence type="ECO:0000256" key="2">
    <source>
        <dbReference type="ARBA" id="ARBA00022643"/>
    </source>
</evidence>
<dbReference type="InterPro" id="IPR036661">
    <property type="entry name" value="Luciferase-like_sf"/>
</dbReference>
<dbReference type="InterPro" id="IPR050172">
    <property type="entry name" value="SsuD_RutA_monooxygenase"/>
</dbReference>
<organism evidence="6 7">
    <name type="scientific">Sediminihaliea albiluteola</name>
    <dbReference type="NCBI Taxonomy" id="2758564"/>
    <lineage>
        <taxon>Bacteria</taxon>
        <taxon>Pseudomonadati</taxon>
        <taxon>Pseudomonadota</taxon>
        <taxon>Gammaproteobacteria</taxon>
        <taxon>Cellvibrionales</taxon>
        <taxon>Halieaceae</taxon>
        <taxon>Sediminihaliea</taxon>
    </lineage>
</organism>
<evidence type="ECO:0000313" key="6">
    <source>
        <dbReference type="EMBL" id="MBA6413781.1"/>
    </source>
</evidence>
<dbReference type="SUPFAM" id="SSF51679">
    <property type="entry name" value="Bacterial luciferase-like"/>
    <property type="match status" value="1"/>
</dbReference>
<proteinExistence type="predicted"/>
<evidence type="ECO:0000256" key="4">
    <source>
        <dbReference type="ARBA" id="ARBA00023033"/>
    </source>
</evidence>
<comment type="caution">
    <text evidence="6">The sequence shown here is derived from an EMBL/GenBank/DDBJ whole genome shotgun (WGS) entry which is preliminary data.</text>
</comment>
<dbReference type="GO" id="GO:0008726">
    <property type="term" value="F:alkanesulfonate monooxygenase activity"/>
    <property type="evidence" value="ECO:0007669"/>
    <property type="project" value="TreeGrafter"/>
</dbReference>
<dbReference type="EMBL" id="JACFXU010000016">
    <property type="protein sequence ID" value="MBA6413781.1"/>
    <property type="molecule type" value="Genomic_DNA"/>
</dbReference>
<evidence type="ECO:0000256" key="3">
    <source>
        <dbReference type="ARBA" id="ARBA00023002"/>
    </source>
</evidence>
<dbReference type="RefSeq" id="WP_182173811.1">
    <property type="nucleotide sequence ID" value="NZ_JACFXU010000016.1"/>
</dbReference>
<dbReference type="GO" id="GO:0046306">
    <property type="term" value="P:alkanesulfonate catabolic process"/>
    <property type="evidence" value="ECO:0007669"/>
    <property type="project" value="TreeGrafter"/>
</dbReference>
<evidence type="ECO:0000313" key="7">
    <source>
        <dbReference type="Proteomes" id="UP000539350"/>
    </source>
</evidence>
<sequence length="290" mass="32617">MHLGFSTMDTPMDPPIAELARTLEELGYESLWTGEHSHIPMCRTTPYMDGAELPEPYKHMQDPYVSLTVAAAATTKLKIGTGIALPLERDLFSQAKTIATLDRFSGGRFIMGVGVGWNEEEFTNVSTQPWKKRYSVLREAVAALRSLWTDPSPEYHGQFIDFDPVWCEPKPQQKGGPKVLFGAGAQVGLKNAAQWADGWLPVDVTLGNTLEEITASINKFRELLKEYDRDPDQYDITLQTMITPDLDRLKAYQDLGINRIIIGVDAEGWDKPERIMPLIERFAKYIPEVA</sequence>
<dbReference type="Proteomes" id="UP000539350">
    <property type="component" value="Unassembled WGS sequence"/>
</dbReference>
<protein>
    <submittedName>
        <fullName evidence="6">LLM class F420-dependent oxidoreductase</fullName>
    </submittedName>
</protein>
<accession>A0A7W2YJN6</accession>
<name>A0A7W2YJN6_9GAMM</name>
<dbReference type="Pfam" id="PF00296">
    <property type="entry name" value="Bac_luciferase"/>
    <property type="match status" value="1"/>
</dbReference>
<dbReference type="PANTHER" id="PTHR42847:SF4">
    <property type="entry name" value="ALKANESULFONATE MONOOXYGENASE-RELATED"/>
    <property type="match status" value="1"/>
</dbReference>
<keyword evidence="4" id="KW-0503">Monooxygenase</keyword>
<keyword evidence="3" id="KW-0560">Oxidoreductase</keyword>
<dbReference type="InterPro" id="IPR019921">
    <property type="entry name" value="Lucif-like_OxRdtase_Rv2161c"/>
</dbReference>
<dbReference type="NCBIfam" id="TIGR03619">
    <property type="entry name" value="F420_Rv2161c"/>
    <property type="match status" value="1"/>
</dbReference>
<gene>
    <name evidence="6" type="ORF">H2508_11735</name>
</gene>
<evidence type="ECO:0000256" key="1">
    <source>
        <dbReference type="ARBA" id="ARBA00022630"/>
    </source>
</evidence>
<dbReference type="InterPro" id="IPR011251">
    <property type="entry name" value="Luciferase-like_dom"/>
</dbReference>
<keyword evidence="2" id="KW-0288">FMN</keyword>
<reference evidence="6 7" key="1">
    <citation type="submission" date="2020-07" db="EMBL/GenBank/DDBJ databases">
        <title>Halieaceae bacterium, F7430, whole genome shotgun sequencing project.</title>
        <authorList>
            <person name="Jiang S."/>
            <person name="Liu Z.W."/>
            <person name="Du Z.J."/>
        </authorList>
    </citation>
    <scope>NUCLEOTIDE SEQUENCE [LARGE SCALE GENOMIC DNA]</scope>
    <source>
        <strain evidence="6 7">F7430</strain>
    </source>
</reference>
<feature type="domain" description="Luciferase-like" evidence="5">
    <location>
        <begin position="16"/>
        <end position="265"/>
    </location>
</feature>